<keyword evidence="6" id="KW-1185">Reference proteome</keyword>
<accession>D1B302</accession>
<reference evidence="5 6" key="2">
    <citation type="journal article" date="2010" name="Stand. Genomic Sci.">
        <title>Complete genome sequence of Sulfurospirillum deleyianum type strain (5175).</title>
        <authorList>
            <person name="Sikorski J."/>
            <person name="Lapidus A."/>
            <person name="Copeland A."/>
            <person name="Glavina Del Rio T."/>
            <person name="Nolan M."/>
            <person name="Lucas S."/>
            <person name="Chen F."/>
            <person name="Tice H."/>
            <person name="Cheng J.F."/>
            <person name="Saunders E."/>
            <person name="Bruce D."/>
            <person name="Goodwin L."/>
            <person name="Pitluck S."/>
            <person name="Ovchinnikova G."/>
            <person name="Pati A."/>
            <person name="Ivanova N."/>
            <person name="Mavromatis K."/>
            <person name="Chen A."/>
            <person name="Palaniappan K."/>
            <person name="Chain P."/>
            <person name="Land M."/>
            <person name="Hauser L."/>
            <person name="Chang Y.J."/>
            <person name="Jeffries C.D."/>
            <person name="Brettin T."/>
            <person name="Detter J.C."/>
            <person name="Han C."/>
            <person name="Rohde M."/>
            <person name="Lang E."/>
            <person name="Spring S."/>
            <person name="Goker M."/>
            <person name="Bristow J."/>
            <person name="Eisen J.A."/>
            <person name="Markowitz V."/>
            <person name="Hugenholtz P."/>
            <person name="Kyrpides N.C."/>
            <person name="Klenk H.P."/>
        </authorList>
    </citation>
    <scope>NUCLEOTIDE SEQUENCE [LARGE SCALE GENOMIC DNA]</scope>
    <source>
        <strain evidence="6">ATCC 51133 / DSM 6946 / 5175</strain>
    </source>
</reference>
<name>D1B302_SULD5</name>
<dbReference type="PANTHER" id="PTHR30307:SF0">
    <property type="entry name" value="S-ADENOSYLMETHIONINE:TRNA RIBOSYLTRANSFERASE-ISOMERASE"/>
    <property type="match status" value="1"/>
</dbReference>
<dbReference type="InterPro" id="IPR042119">
    <property type="entry name" value="QueA_dom2"/>
</dbReference>
<keyword evidence="2 5" id="KW-0808">Transferase</keyword>
<dbReference type="InterPro" id="IPR036100">
    <property type="entry name" value="QueA_sf"/>
</dbReference>
<dbReference type="GO" id="GO:0008616">
    <property type="term" value="P:tRNA queuosine(34) biosynthetic process"/>
    <property type="evidence" value="ECO:0007669"/>
    <property type="project" value="UniProtKB-KW"/>
</dbReference>
<evidence type="ECO:0000256" key="2">
    <source>
        <dbReference type="ARBA" id="ARBA00022679"/>
    </source>
</evidence>
<dbReference type="HOGENOM" id="CLU_039110_1_0_7"/>
<evidence type="ECO:0000313" key="5">
    <source>
        <dbReference type="EMBL" id="ACZ12472.1"/>
    </source>
</evidence>
<evidence type="ECO:0000256" key="1">
    <source>
        <dbReference type="ARBA" id="ARBA00022490"/>
    </source>
</evidence>
<dbReference type="EMBL" id="CP001816">
    <property type="protein sequence ID" value="ACZ12472.1"/>
    <property type="molecule type" value="Genomic_DNA"/>
</dbReference>
<dbReference type="NCBIfam" id="NF001140">
    <property type="entry name" value="PRK00147.1"/>
    <property type="match status" value="1"/>
</dbReference>
<dbReference type="Pfam" id="PF02547">
    <property type="entry name" value="Queuosine_synth"/>
    <property type="match status" value="1"/>
</dbReference>
<dbReference type="PANTHER" id="PTHR30307">
    <property type="entry name" value="S-ADENOSYLMETHIONINE:TRNA RIBOSYLTRANSFERASE-ISOMERASE"/>
    <property type="match status" value="1"/>
</dbReference>
<dbReference type="AlphaFoldDB" id="D1B302"/>
<dbReference type="GO" id="GO:0051075">
    <property type="term" value="F:S-adenosylmethionine:tRNA ribosyltransferase-isomerase activity"/>
    <property type="evidence" value="ECO:0007669"/>
    <property type="project" value="TreeGrafter"/>
</dbReference>
<dbReference type="InterPro" id="IPR003699">
    <property type="entry name" value="QueA"/>
</dbReference>
<reference evidence="6" key="1">
    <citation type="submission" date="2009-11" db="EMBL/GenBank/DDBJ databases">
        <title>The complete genome of Sulfurospirillum deleyianum DSM 6946.</title>
        <authorList>
            <consortium name="US DOE Joint Genome Institute (JGI-PGF)"/>
            <person name="Lucas S."/>
            <person name="Copeland A."/>
            <person name="Lapidus A."/>
            <person name="Glavina del Rio T."/>
            <person name="Dalin E."/>
            <person name="Tice H."/>
            <person name="Bruce D."/>
            <person name="Goodwin L."/>
            <person name="Pitluck S."/>
            <person name="Kyrpides N."/>
            <person name="Mavromatis K."/>
            <person name="Ivanova N."/>
            <person name="Ovchinnikova G."/>
            <person name="Munk A.C."/>
            <person name="Lu M."/>
            <person name="Brettin T."/>
            <person name="Detter J.C."/>
            <person name="Han C."/>
            <person name="Tapia R."/>
            <person name="Larimer F."/>
            <person name="Land M."/>
            <person name="Hauser L."/>
            <person name="Markowitz V."/>
            <person name="Cheng J.F."/>
            <person name="Hugenholtz P."/>
            <person name="Woyke T."/>
            <person name="Wu D."/>
            <person name="Aumann P."/>
            <person name="Schneider S."/>
            <person name="Lang E."/>
            <person name="Spring S."/>
            <person name="Klenk H.P."/>
            <person name="Eisen J.A."/>
        </authorList>
    </citation>
    <scope>NUCLEOTIDE SEQUENCE [LARGE SCALE GENOMIC DNA]</scope>
    <source>
        <strain evidence="6">ATCC 51133 / DSM 6946 / 5175</strain>
    </source>
</reference>
<dbReference type="KEGG" id="sdl:Sdel_1454"/>
<organism evidence="5 6">
    <name type="scientific">Sulfurospirillum deleyianum (strain ATCC 51133 / DSM 6946 / 5175)</name>
    <dbReference type="NCBI Taxonomy" id="525898"/>
    <lineage>
        <taxon>Bacteria</taxon>
        <taxon>Pseudomonadati</taxon>
        <taxon>Campylobacterota</taxon>
        <taxon>Epsilonproteobacteria</taxon>
        <taxon>Campylobacterales</taxon>
        <taxon>Sulfurospirillaceae</taxon>
        <taxon>Sulfurospirillum</taxon>
    </lineage>
</organism>
<evidence type="ECO:0000313" key="6">
    <source>
        <dbReference type="Proteomes" id="UP000002222"/>
    </source>
</evidence>
<dbReference type="Proteomes" id="UP000002222">
    <property type="component" value="Chromosome"/>
</dbReference>
<evidence type="ECO:0000256" key="3">
    <source>
        <dbReference type="ARBA" id="ARBA00022691"/>
    </source>
</evidence>
<protein>
    <submittedName>
        <fullName evidence="5">S-adenosylmethionine/tRNA-ribosyltransferase-iso merase</fullName>
    </submittedName>
</protein>
<evidence type="ECO:0000256" key="4">
    <source>
        <dbReference type="ARBA" id="ARBA00022785"/>
    </source>
</evidence>
<proteinExistence type="predicted"/>
<sequence length="308" mass="35202">MVFNRSSGQITHTFFKHLFDFLPEDIGVLLNDTRVVKARIFGKKESGGEIELLLNAPLQENLYSVYIKGRVKKGMRLFFDADLEAELIELKEDGTRLVAFFRKNEALHTKALFDILEIIGHIPLPPYIKREDQEEDSVDYQTVFAKEQGAVAAPTASLHFTDSMFEALKKRYETHFLTLHVGAGTFKPVEAEHILEHVMHSEIYTIPELTCKLIESKKPLLAVGTTVTRTVEYYARTNIPVGKCDLFLHPNNPPLRVNHLLTNFHLPKSTLIMLVASFIGIEKTLELYEEAVKEKYRFFSYGDAMLII</sequence>
<keyword evidence="1" id="KW-0963">Cytoplasm</keyword>
<keyword evidence="3" id="KW-0949">S-adenosyl-L-methionine</keyword>
<keyword evidence="4" id="KW-0671">Queuosine biosynthesis</keyword>
<gene>
    <name evidence="5" type="ordered locus">Sdel_1454</name>
</gene>
<dbReference type="Gene3D" id="3.40.1780.10">
    <property type="entry name" value="QueA-like"/>
    <property type="match status" value="1"/>
</dbReference>
<dbReference type="eggNOG" id="COG0809">
    <property type="taxonomic scope" value="Bacteria"/>
</dbReference>
<dbReference type="Gene3D" id="2.40.10.240">
    <property type="entry name" value="QueA-like"/>
    <property type="match status" value="1"/>
</dbReference>
<dbReference type="SUPFAM" id="SSF111337">
    <property type="entry name" value="QueA-like"/>
    <property type="match status" value="1"/>
</dbReference>
<dbReference type="STRING" id="525898.Sdel_1454"/>
<dbReference type="InterPro" id="IPR042118">
    <property type="entry name" value="QueA_dom1"/>
</dbReference>
<dbReference type="NCBIfam" id="TIGR00113">
    <property type="entry name" value="queA"/>
    <property type="match status" value="1"/>
</dbReference>